<evidence type="ECO:0000256" key="2">
    <source>
        <dbReference type="SAM" id="MobiDB-lite"/>
    </source>
</evidence>
<reference evidence="3 4" key="1">
    <citation type="submission" date="2022-07" db="EMBL/GenBank/DDBJ databases">
        <title>Genome-wide signatures of adaptation to extreme environments.</title>
        <authorList>
            <person name="Cho C.H."/>
            <person name="Yoon H.S."/>
        </authorList>
    </citation>
    <scope>NUCLEOTIDE SEQUENCE [LARGE SCALE GENOMIC DNA]</scope>
    <source>
        <strain evidence="3 4">DBV 063 E5</strain>
    </source>
</reference>
<dbReference type="Gene3D" id="1.25.40.10">
    <property type="entry name" value="Tetratricopeptide repeat domain"/>
    <property type="match status" value="5"/>
</dbReference>
<dbReference type="InterPro" id="IPR044624">
    <property type="entry name" value="Mbb1-like"/>
</dbReference>
<dbReference type="PANTHER" id="PTHR44917:SF1">
    <property type="entry name" value="PROTEIN HIGH CHLOROPHYLL FLUORESCENT 107"/>
    <property type="match status" value="1"/>
</dbReference>
<feature type="repeat" description="TPR" evidence="1">
    <location>
        <begin position="770"/>
        <end position="803"/>
    </location>
</feature>
<feature type="compositionally biased region" description="Basic and acidic residues" evidence="2">
    <location>
        <begin position="946"/>
        <end position="955"/>
    </location>
</feature>
<feature type="repeat" description="TPR" evidence="1">
    <location>
        <begin position="562"/>
        <end position="595"/>
    </location>
</feature>
<feature type="region of interest" description="Disordered" evidence="2">
    <location>
        <begin position="1"/>
        <end position="41"/>
    </location>
</feature>
<dbReference type="PANTHER" id="PTHR44917">
    <property type="entry name" value="PROTEIN HIGH CHLOROPHYLL FLUORESCENT 107"/>
    <property type="match status" value="1"/>
</dbReference>
<evidence type="ECO:0000256" key="1">
    <source>
        <dbReference type="PROSITE-ProRule" id="PRU00339"/>
    </source>
</evidence>
<proteinExistence type="predicted"/>
<dbReference type="AlphaFoldDB" id="A0AAV9J1Y0"/>
<comment type="caution">
    <text evidence="3">The sequence shown here is derived from an EMBL/GenBank/DDBJ whole genome shotgun (WGS) entry which is preliminary data.</text>
</comment>
<name>A0AAV9J1Y0_CYACA</name>
<evidence type="ECO:0000313" key="3">
    <source>
        <dbReference type="EMBL" id="KAK4538324.1"/>
    </source>
</evidence>
<dbReference type="Pfam" id="PF13428">
    <property type="entry name" value="TPR_14"/>
    <property type="match status" value="1"/>
</dbReference>
<gene>
    <name evidence="3" type="ORF">CDCA_CDCA17G4349</name>
</gene>
<dbReference type="GO" id="GO:0003727">
    <property type="term" value="F:single-stranded RNA binding"/>
    <property type="evidence" value="ECO:0007669"/>
    <property type="project" value="TreeGrafter"/>
</dbReference>
<dbReference type="SMART" id="SM00386">
    <property type="entry name" value="HAT"/>
    <property type="match status" value="16"/>
</dbReference>
<dbReference type="EMBL" id="JANCYW010000017">
    <property type="protein sequence ID" value="KAK4538324.1"/>
    <property type="molecule type" value="Genomic_DNA"/>
</dbReference>
<organism evidence="3 4">
    <name type="scientific">Cyanidium caldarium</name>
    <name type="common">Red alga</name>
    <dbReference type="NCBI Taxonomy" id="2771"/>
    <lineage>
        <taxon>Eukaryota</taxon>
        <taxon>Rhodophyta</taxon>
        <taxon>Bangiophyceae</taxon>
        <taxon>Cyanidiales</taxon>
        <taxon>Cyanidiaceae</taxon>
        <taxon>Cyanidium</taxon>
    </lineage>
</organism>
<dbReference type="InterPro" id="IPR011990">
    <property type="entry name" value="TPR-like_helical_dom_sf"/>
</dbReference>
<sequence length="972" mass="108496">MLPRGWQKLQSTAEPTHWDAIGTKRAGDDGLDDAERERSTSATADRLGLLPLEAALARSAANNGHTSSVASETKQRVQGLFVQARSAERRGDLRAAQDILHECIALDEHDAHSWLLLAKLESRRRVSRRRNGVTNGADAKADAGSAQAARDCFRRGVEHCPRSVHLLQAWAVFEQKQGDRDAARELFRRGLALEPSNSYIYQAWGLMEQRAGHVEEARALFEKSTLFGPTPEVCNAWGVLEASLGRFHLARCLFQLGYACATGHLRASFYVEPDTKRLRHRADDELREGVRKELMQIIYRVVAKRHFQDDATRLDDAMREVGSDRVACPSSYAAMEQVVKDSLMTRMNAAGASVVEAWIPRRAYAKRDVSDYGAINLLTRWGEAEERCGNFTRARQVMEMALGINANEPTAHVTLARLEFRRGAHKLARDLMRAAEALLVEQRKSAALGYGEPRVRLGRDASVHIAWATMEASLGNLAAADDILRRGDAMFPRDPALLQAWGILREKQGQDELARELYAKSIKARANAPAFVAWALLEERHHRIDEARRLFELALKVDAIHGPAYNAFGSMEARLGRLEAARRIFEKGIALDPCTAVFHGYGMMELRYGKSVEQARALFGAGLRACRGDTVFLWHSLGMLELHERNLDRARGVFGEALKRYPRNSRLLVGAALVEASTPNVKCHEQARELFRAAALSDTSHGHAWQSWGVFEMRQGNVSTARALFRRGLKHCPSHAPLWQALGVLEAHLNNLTQARAVFERGERVNPNHVYLLHAHACLEVREGNYDEARQLLRRALEVSPLHGPAWNAFGLLEWRRGKVNDARRLLEAGVQRDPCHAPLYYTLGRLEVNSSNYARARELFTTGLRMNPRHAPLYHSLAELEGMLGNVGGLQQLRRSAEKYFPTGNLPLSTASGNQVVDDFENEVDFFDDESAGEHDTPTPVPMERALEADERRRGSSGSSAAAGEWLPDSA</sequence>
<dbReference type="Proteomes" id="UP001301350">
    <property type="component" value="Unassembled WGS sequence"/>
</dbReference>
<dbReference type="GO" id="GO:0003729">
    <property type="term" value="F:mRNA binding"/>
    <property type="evidence" value="ECO:0007669"/>
    <property type="project" value="InterPro"/>
</dbReference>
<dbReference type="Pfam" id="PF13432">
    <property type="entry name" value="TPR_16"/>
    <property type="match status" value="3"/>
</dbReference>
<accession>A0AAV9J1Y0</accession>
<dbReference type="SUPFAM" id="SSF48452">
    <property type="entry name" value="TPR-like"/>
    <property type="match status" value="3"/>
</dbReference>
<dbReference type="InterPro" id="IPR003107">
    <property type="entry name" value="HAT"/>
</dbReference>
<keyword evidence="4" id="KW-1185">Reference proteome</keyword>
<feature type="compositionally biased region" description="Basic and acidic residues" evidence="2">
    <location>
        <begin position="25"/>
        <end position="39"/>
    </location>
</feature>
<feature type="region of interest" description="Disordered" evidence="2">
    <location>
        <begin position="929"/>
        <end position="972"/>
    </location>
</feature>
<dbReference type="GO" id="GO:0006397">
    <property type="term" value="P:mRNA processing"/>
    <property type="evidence" value="ECO:0007669"/>
    <property type="project" value="InterPro"/>
</dbReference>
<dbReference type="SMART" id="SM00028">
    <property type="entry name" value="TPR"/>
    <property type="match status" value="12"/>
</dbReference>
<protein>
    <recommendedName>
        <fullName evidence="5">PsbB mRNA maturation factor Mbb1</fullName>
    </recommendedName>
</protein>
<dbReference type="PROSITE" id="PS50005">
    <property type="entry name" value="TPR"/>
    <property type="match status" value="5"/>
</dbReference>
<keyword evidence="1" id="KW-0802">TPR repeat</keyword>
<dbReference type="InterPro" id="IPR019734">
    <property type="entry name" value="TPR_rpt"/>
</dbReference>
<dbReference type="GO" id="GO:0006417">
    <property type="term" value="P:regulation of translation"/>
    <property type="evidence" value="ECO:0007669"/>
    <property type="project" value="TreeGrafter"/>
</dbReference>
<feature type="repeat" description="TPR" evidence="1">
    <location>
        <begin position="736"/>
        <end position="769"/>
    </location>
</feature>
<evidence type="ECO:0008006" key="5">
    <source>
        <dbReference type="Google" id="ProtNLM"/>
    </source>
</evidence>
<evidence type="ECO:0000313" key="4">
    <source>
        <dbReference type="Proteomes" id="UP001301350"/>
    </source>
</evidence>
<feature type="repeat" description="TPR" evidence="1">
    <location>
        <begin position="838"/>
        <end position="871"/>
    </location>
</feature>
<feature type="repeat" description="TPR" evidence="1">
    <location>
        <begin position="631"/>
        <end position="664"/>
    </location>
</feature>